<feature type="transmembrane region" description="Helical" evidence="1">
    <location>
        <begin position="14"/>
        <end position="33"/>
    </location>
</feature>
<accession>A0ABS0CS77</accession>
<proteinExistence type="predicted"/>
<dbReference type="RefSeq" id="WP_195129955.1">
    <property type="nucleotide sequence ID" value="NZ_JADLQX010000009.1"/>
</dbReference>
<dbReference type="PANTHER" id="PTHR38589:SF1">
    <property type="entry name" value="BLR0621 PROTEIN"/>
    <property type="match status" value="1"/>
</dbReference>
<evidence type="ECO:0000313" key="4">
    <source>
        <dbReference type="Proteomes" id="UP000702209"/>
    </source>
</evidence>
<protein>
    <submittedName>
        <fullName evidence="3">L,D-transpeptidase family protein</fullName>
    </submittedName>
</protein>
<organism evidence="3 4">
    <name type="scientific">Nocardia amamiensis</name>
    <dbReference type="NCBI Taxonomy" id="404578"/>
    <lineage>
        <taxon>Bacteria</taxon>
        <taxon>Bacillati</taxon>
        <taxon>Actinomycetota</taxon>
        <taxon>Actinomycetes</taxon>
        <taxon>Mycobacteriales</taxon>
        <taxon>Nocardiaceae</taxon>
        <taxon>Nocardia</taxon>
    </lineage>
</organism>
<evidence type="ECO:0000256" key="1">
    <source>
        <dbReference type="SAM" id="Phobius"/>
    </source>
</evidence>
<dbReference type="PANTHER" id="PTHR38589">
    <property type="entry name" value="BLR0621 PROTEIN"/>
    <property type="match status" value="1"/>
</dbReference>
<gene>
    <name evidence="3" type="ORF">IU459_14035</name>
</gene>
<dbReference type="InterPro" id="IPR005490">
    <property type="entry name" value="LD_TPept_cat_dom"/>
</dbReference>
<reference evidence="3 4" key="1">
    <citation type="submission" date="2020-10" db="EMBL/GenBank/DDBJ databases">
        <title>Identification of Nocardia species via Next-generation sequencing and recognition of intraspecies genetic diversity.</title>
        <authorList>
            <person name="Li P."/>
            <person name="Li P."/>
            <person name="Lu B."/>
        </authorList>
    </citation>
    <scope>NUCLEOTIDE SEQUENCE [LARGE SCALE GENOMIC DNA]</scope>
    <source>
        <strain evidence="3 4">BJ06-0157</strain>
    </source>
</reference>
<dbReference type="Proteomes" id="UP000702209">
    <property type="component" value="Unassembled WGS sequence"/>
</dbReference>
<comment type="caution">
    <text evidence="3">The sequence shown here is derived from an EMBL/GenBank/DDBJ whole genome shotgun (WGS) entry which is preliminary data.</text>
</comment>
<evidence type="ECO:0000313" key="3">
    <source>
        <dbReference type="EMBL" id="MBF6298652.1"/>
    </source>
</evidence>
<evidence type="ECO:0000259" key="2">
    <source>
        <dbReference type="Pfam" id="PF03734"/>
    </source>
</evidence>
<keyword evidence="4" id="KW-1185">Reference proteome</keyword>
<sequence length="237" mass="26010">MGDKSAQNRPARKWTVVVATVVVVVAALGIVLLREITGDRPPFDTDAIPGTQVVWVTAPAGANRGTLEFWQRNRLRQWKRTFAVPAWVGTGGISREAREGAAFTPEGTFALTESFGRLPDVGAKLPYLSLDQSNTWWWVSDTESPLYNQKYQCAEGECPFDTSLSENLGRTEPQYNYALVIDYNRFPVVPKQGSAFFVHVEAGRPTAGCVAVGADVMRTLLAALEPSRKPVIGMYAT</sequence>
<dbReference type="EMBL" id="JADLQX010000009">
    <property type="protein sequence ID" value="MBF6298652.1"/>
    <property type="molecule type" value="Genomic_DNA"/>
</dbReference>
<dbReference type="Pfam" id="PF03734">
    <property type="entry name" value="YkuD"/>
    <property type="match status" value="1"/>
</dbReference>
<name>A0ABS0CS77_9NOCA</name>
<keyword evidence="1" id="KW-0472">Membrane</keyword>
<feature type="domain" description="L,D-TPase catalytic" evidence="2">
    <location>
        <begin position="67"/>
        <end position="231"/>
    </location>
</feature>
<keyword evidence="1" id="KW-0812">Transmembrane</keyword>
<keyword evidence="1" id="KW-1133">Transmembrane helix</keyword>